<name>A0A6V8KWF0_9ACTN</name>
<organism evidence="1 2">
    <name type="scientific">Phytohabitans rumicis</name>
    <dbReference type="NCBI Taxonomy" id="1076125"/>
    <lineage>
        <taxon>Bacteria</taxon>
        <taxon>Bacillati</taxon>
        <taxon>Actinomycetota</taxon>
        <taxon>Actinomycetes</taxon>
        <taxon>Micromonosporales</taxon>
        <taxon>Micromonosporaceae</taxon>
    </lineage>
</organism>
<evidence type="ECO:0000313" key="1">
    <source>
        <dbReference type="EMBL" id="GFJ86721.1"/>
    </source>
</evidence>
<dbReference type="AlphaFoldDB" id="A0A6V8KWF0"/>
<dbReference type="RefSeq" id="WP_173073361.1">
    <property type="nucleotide sequence ID" value="NZ_BAABJB010000025.1"/>
</dbReference>
<protein>
    <submittedName>
        <fullName evidence="1">Uncharacterized protein</fullName>
    </submittedName>
</protein>
<accession>A0A6V8KWF0</accession>
<keyword evidence="2" id="KW-1185">Reference proteome</keyword>
<reference evidence="1 2" key="1">
    <citation type="submission" date="2020-03" db="EMBL/GenBank/DDBJ databases">
        <title>Whole genome shotgun sequence of Phytohabitans rumicis NBRC 108638.</title>
        <authorList>
            <person name="Komaki H."/>
            <person name="Tamura T."/>
        </authorList>
    </citation>
    <scope>NUCLEOTIDE SEQUENCE [LARGE SCALE GENOMIC DNA]</scope>
    <source>
        <strain evidence="1 2">NBRC 108638</strain>
    </source>
</reference>
<dbReference type="Gene3D" id="1.20.120.20">
    <property type="entry name" value="Apolipoprotein"/>
    <property type="match status" value="1"/>
</dbReference>
<comment type="caution">
    <text evidence="1">The sequence shown here is derived from an EMBL/GenBank/DDBJ whole genome shotgun (WGS) entry which is preliminary data.</text>
</comment>
<proteinExistence type="predicted"/>
<reference evidence="1 2" key="2">
    <citation type="submission" date="2020-03" db="EMBL/GenBank/DDBJ databases">
        <authorList>
            <person name="Ichikawa N."/>
            <person name="Kimura A."/>
            <person name="Kitahashi Y."/>
            <person name="Uohara A."/>
        </authorList>
    </citation>
    <scope>NUCLEOTIDE SEQUENCE [LARGE SCALE GENOMIC DNA]</scope>
    <source>
        <strain evidence="1 2">NBRC 108638</strain>
    </source>
</reference>
<dbReference type="EMBL" id="BLPG01000001">
    <property type="protein sequence ID" value="GFJ86721.1"/>
    <property type="molecule type" value="Genomic_DNA"/>
</dbReference>
<sequence length="166" mass="17186">MAETMLGGDVNQIREAASAYRLLGDHLVSSGGQVTATTDGLVAGLQEQLSSARATLMSTLQGVNDESRAAVSKFGGIMWTGANRAQVEEVSAELDAHVNETTARIQGIIEAFGAELDRLGAELTDVSTQFNAVAVSAGESAVSLGDAMDAQANQLDDVMNTGVTRV</sequence>
<dbReference type="Proteomes" id="UP000482960">
    <property type="component" value="Unassembled WGS sequence"/>
</dbReference>
<evidence type="ECO:0000313" key="2">
    <source>
        <dbReference type="Proteomes" id="UP000482960"/>
    </source>
</evidence>
<gene>
    <name evidence="1" type="ORF">Prum_003630</name>
</gene>